<dbReference type="Pfam" id="PF10137">
    <property type="entry name" value="CAP12-PCTIR_TIR"/>
    <property type="match status" value="1"/>
</dbReference>
<organism evidence="2 3">
    <name type="scientific">Dyadobacter psychrotolerans</name>
    <dbReference type="NCBI Taxonomy" id="2541721"/>
    <lineage>
        <taxon>Bacteria</taxon>
        <taxon>Pseudomonadati</taxon>
        <taxon>Bacteroidota</taxon>
        <taxon>Cytophagia</taxon>
        <taxon>Cytophagales</taxon>
        <taxon>Spirosomataceae</taxon>
        <taxon>Dyadobacter</taxon>
    </lineage>
</organism>
<accession>A0A4R5DU56</accession>
<evidence type="ECO:0000313" key="2">
    <source>
        <dbReference type="EMBL" id="TDE18066.1"/>
    </source>
</evidence>
<evidence type="ECO:0000259" key="1">
    <source>
        <dbReference type="Pfam" id="PF10137"/>
    </source>
</evidence>
<dbReference type="OrthoDB" id="5497289at2"/>
<proteinExistence type="predicted"/>
<dbReference type="AlphaFoldDB" id="A0A4R5DU56"/>
<gene>
    <name evidence="2" type="ORF">E0F88_00495</name>
</gene>
<comment type="caution">
    <text evidence="2">The sequence shown here is derived from an EMBL/GenBank/DDBJ whole genome shotgun (WGS) entry which is preliminary data.</text>
</comment>
<evidence type="ECO:0000313" key="3">
    <source>
        <dbReference type="Proteomes" id="UP000294850"/>
    </source>
</evidence>
<reference evidence="2 3" key="1">
    <citation type="submission" date="2019-03" db="EMBL/GenBank/DDBJ databases">
        <title>Dyadobacter AR-3-6 sp. nov., isolated from arctic soil.</title>
        <authorList>
            <person name="Chaudhary D.K."/>
        </authorList>
    </citation>
    <scope>NUCLEOTIDE SEQUENCE [LARGE SCALE GENOMIC DNA]</scope>
    <source>
        <strain evidence="2 3">AR-3-6</strain>
    </source>
</reference>
<keyword evidence="3" id="KW-1185">Reference proteome</keyword>
<dbReference type="RefSeq" id="WP_131955616.1">
    <property type="nucleotide sequence ID" value="NZ_SMFL01000001.1"/>
</dbReference>
<name>A0A4R5DU56_9BACT</name>
<dbReference type="EMBL" id="SMFL01000001">
    <property type="protein sequence ID" value="TDE18066.1"/>
    <property type="molecule type" value="Genomic_DNA"/>
</dbReference>
<feature type="domain" description="CD-NTase-associated protein 12/Pycsar effector protein TIR" evidence="1">
    <location>
        <begin position="111"/>
        <end position="236"/>
    </location>
</feature>
<protein>
    <recommendedName>
        <fullName evidence="1">CD-NTase-associated protein 12/Pycsar effector protein TIR domain-containing protein</fullName>
    </recommendedName>
</protein>
<dbReference type="InterPro" id="IPR019302">
    <property type="entry name" value="CAP12/PCTIR_TIR_dom"/>
</dbReference>
<sequence>MYLDKEKLKALLKKAEELRFDNQIVFNQKAKIKPEKAIEAIVSGLSGWLTKTTALNNGAGYVKKLTEIKATLPASKANQFASSYFSDKDAKSIQSQLITLIKKIDKENKSIFIVHGRDAVMKDSVQSALRGLGIPNVILSNEDDHGQTIIEKFIKEANRCEYAIVLCSADDEGKLRIKGKKGAETPLRPRARQNVILELGYFLAKYGRENLFVLHPEESIEQPSDFIGVVYQTFDKAGLWKQKLVRELKKAGFKINDKMSDRL</sequence>
<dbReference type="GO" id="GO:0050135">
    <property type="term" value="F:NADP+ nucleosidase activity"/>
    <property type="evidence" value="ECO:0007669"/>
    <property type="project" value="InterPro"/>
</dbReference>
<dbReference type="Proteomes" id="UP000294850">
    <property type="component" value="Unassembled WGS sequence"/>
</dbReference>